<feature type="domain" description="HTH gntR-type" evidence="6">
    <location>
        <begin position="14"/>
        <end position="82"/>
    </location>
</feature>
<proteinExistence type="inferred from homology"/>
<dbReference type="GO" id="GO:0003677">
    <property type="term" value="F:DNA binding"/>
    <property type="evidence" value="ECO:0007669"/>
    <property type="project" value="UniProtKB-KW"/>
</dbReference>
<evidence type="ECO:0000313" key="7">
    <source>
        <dbReference type="EMBL" id="EKB29728.1"/>
    </source>
</evidence>
<dbReference type="GO" id="GO:0003700">
    <property type="term" value="F:DNA-binding transcription factor activity"/>
    <property type="evidence" value="ECO:0007669"/>
    <property type="project" value="InterPro"/>
</dbReference>
<sequence>MDIQDLNLSREQATPLYLQIYQRYCHAIASGALNAGDRVPSVRSLASELNLARGTVEMAYQMLIGEGYLISRGAAGTVVAAGLNRLVEAPPSPRPAAAPAPTQGIPHSEILPFQLGVPALDLFPRKSWARLATRHLRNMEMVTPDPAGHPALRRAIATYLGISRGIRCSHEQVFITVGYRGALDLVCRALLRAGDLGWFEEPGYFHARQFLQQAGLRLHPVPVDMHGMDVSQGEQTADEARFAVVTPTHQSPMGVALSLPRRLALLEWAERRNAWIIEDDYDSEFRYHGRPLPPLKSLDHQGRVLYTGTFSKVLYPGLRLAYLVVPEAQVVRFRELVAQLPGAGNPVLQATLADFMDQGHFTRHLSKMRRVYAERHGYLVDALATHLGDRLRVQPQAGGIQLLAQVAGGVTDQKLVKIAQANGLALHALSSWYMNPAQQRGVMMGFANFASAEQADRAVQQLLSLWPAE</sequence>
<dbReference type="PATRIC" id="fig|1073377.4.peg.303"/>
<dbReference type="PANTHER" id="PTHR46577:SF1">
    <property type="entry name" value="HTH-TYPE TRANSCRIPTIONAL REGULATORY PROTEIN GABR"/>
    <property type="match status" value="1"/>
</dbReference>
<dbReference type="Gene3D" id="3.40.640.10">
    <property type="entry name" value="Type I PLP-dependent aspartate aminotransferase-like (Major domain)"/>
    <property type="match status" value="1"/>
</dbReference>
<comment type="caution">
    <text evidence="7">The sequence shown here is derived from an EMBL/GenBank/DDBJ whole genome shotgun (WGS) entry which is preliminary data.</text>
</comment>
<dbReference type="RefSeq" id="WP_005298431.1">
    <property type="nucleotide sequence ID" value="NZ_JDWD01000081.1"/>
</dbReference>
<keyword evidence="4" id="KW-0238">DNA-binding</keyword>
<keyword evidence="8" id="KW-1185">Reference proteome</keyword>
<dbReference type="EMBL" id="AGWR01000004">
    <property type="protein sequence ID" value="EKB29728.1"/>
    <property type="molecule type" value="Genomic_DNA"/>
</dbReference>
<dbReference type="Proteomes" id="UP000005149">
    <property type="component" value="Unassembled WGS sequence"/>
</dbReference>
<keyword evidence="2" id="KW-0663">Pyridoxal phosphate</keyword>
<evidence type="ECO:0000256" key="5">
    <source>
        <dbReference type="ARBA" id="ARBA00023163"/>
    </source>
</evidence>
<evidence type="ECO:0000259" key="6">
    <source>
        <dbReference type="PROSITE" id="PS50949"/>
    </source>
</evidence>
<dbReference type="Pfam" id="PF00392">
    <property type="entry name" value="GntR"/>
    <property type="match status" value="1"/>
</dbReference>
<evidence type="ECO:0000256" key="1">
    <source>
        <dbReference type="ARBA" id="ARBA00005384"/>
    </source>
</evidence>
<evidence type="ECO:0000313" key="8">
    <source>
        <dbReference type="Proteomes" id="UP000005149"/>
    </source>
</evidence>
<evidence type="ECO:0000256" key="3">
    <source>
        <dbReference type="ARBA" id="ARBA00023015"/>
    </source>
</evidence>
<dbReference type="HOGENOM" id="CLU_017584_0_1_6"/>
<evidence type="ECO:0000256" key="4">
    <source>
        <dbReference type="ARBA" id="ARBA00023125"/>
    </source>
</evidence>
<dbReference type="PROSITE" id="PS50949">
    <property type="entry name" value="HTH_GNTR"/>
    <property type="match status" value="1"/>
</dbReference>
<dbReference type="AlphaFoldDB" id="K1JSX9"/>
<evidence type="ECO:0000256" key="2">
    <source>
        <dbReference type="ARBA" id="ARBA00022898"/>
    </source>
</evidence>
<dbReference type="Pfam" id="PF00155">
    <property type="entry name" value="Aminotran_1_2"/>
    <property type="match status" value="1"/>
</dbReference>
<reference evidence="7 8" key="1">
    <citation type="submission" date="2012-06" db="EMBL/GenBank/DDBJ databases">
        <title>The Genome Sequence of Aeromonas hydrophila SSU.</title>
        <authorList>
            <consortium name="The Broad Institute Genome Sequencing Platform"/>
            <person name="Earl A."/>
            <person name="Ward D."/>
            <person name="Feldgarden M."/>
            <person name="Gevers D."/>
            <person name="Chopra A."/>
            <person name="Walker B."/>
            <person name="Young S.K."/>
            <person name="Zeng Q."/>
            <person name="Gargeya S."/>
            <person name="Fitzgerald M."/>
            <person name="Haas B."/>
            <person name="Abouelleil A."/>
            <person name="Alvarado L."/>
            <person name="Arachchi H.M."/>
            <person name="Berlin A.M."/>
            <person name="Chapman S.B."/>
            <person name="Goldberg J."/>
            <person name="Griggs A."/>
            <person name="Gujja S."/>
            <person name="Hansen M."/>
            <person name="Howarth C."/>
            <person name="Imamovic A."/>
            <person name="Larimer J."/>
            <person name="McCowan C."/>
            <person name="Montmayeur A."/>
            <person name="Murphy C."/>
            <person name="Neiman D."/>
            <person name="Pearson M."/>
            <person name="Priest M."/>
            <person name="Roberts A."/>
            <person name="Saif S."/>
            <person name="Shea T."/>
            <person name="Sisk P."/>
            <person name="Sykes S."/>
            <person name="Wortman J."/>
            <person name="Nusbaum C."/>
            <person name="Birren B."/>
        </authorList>
    </citation>
    <scope>NUCLEOTIDE SEQUENCE [LARGE SCALE GENOMIC DNA]</scope>
    <source>
        <strain evidence="7 8">SSU</strain>
    </source>
</reference>
<protein>
    <recommendedName>
        <fullName evidence="6">HTH gntR-type domain-containing protein</fullName>
    </recommendedName>
</protein>
<dbReference type="GO" id="GO:0030170">
    <property type="term" value="F:pyridoxal phosphate binding"/>
    <property type="evidence" value="ECO:0007669"/>
    <property type="project" value="InterPro"/>
</dbReference>
<dbReference type="InterPro" id="IPR015421">
    <property type="entry name" value="PyrdxlP-dep_Trfase_major"/>
</dbReference>
<gene>
    <name evidence="7" type="ORF">HMPREF1171_00295</name>
</gene>
<dbReference type="InterPro" id="IPR015424">
    <property type="entry name" value="PyrdxlP-dep_Trfase"/>
</dbReference>
<organism evidence="7 8">
    <name type="scientific">Aeromonas dhakensis</name>
    <dbReference type="NCBI Taxonomy" id="196024"/>
    <lineage>
        <taxon>Bacteria</taxon>
        <taxon>Pseudomonadati</taxon>
        <taxon>Pseudomonadota</taxon>
        <taxon>Gammaproteobacteria</taxon>
        <taxon>Aeromonadales</taxon>
        <taxon>Aeromonadaceae</taxon>
        <taxon>Aeromonas</taxon>
    </lineage>
</organism>
<dbReference type="InterPro" id="IPR051446">
    <property type="entry name" value="HTH_trans_reg/aminotransferase"/>
</dbReference>
<dbReference type="InterPro" id="IPR000524">
    <property type="entry name" value="Tscrpt_reg_HTH_GntR"/>
</dbReference>
<keyword evidence="3" id="KW-0805">Transcription regulation</keyword>
<dbReference type="InterPro" id="IPR036390">
    <property type="entry name" value="WH_DNA-bd_sf"/>
</dbReference>
<dbReference type="SUPFAM" id="SSF53383">
    <property type="entry name" value="PLP-dependent transferases"/>
    <property type="match status" value="1"/>
</dbReference>
<dbReference type="InterPro" id="IPR004839">
    <property type="entry name" value="Aminotransferase_I/II_large"/>
</dbReference>
<dbReference type="CDD" id="cd07377">
    <property type="entry name" value="WHTH_GntR"/>
    <property type="match status" value="1"/>
</dbReference>
<dbReference type="SMART" id="SM00345">
    <property type="entry name" value="HTH_GNTR"/>
    <property type="match status" value="1"/>
</dbReference>
<dbReference type="Gene3D" id="1.10.10.10">
    <property type="entry name" value="Winged helix-like DNA-binding domain superfamily/Winged helix DNA-binding domain"/>
    <property type="match status" value="1"/>
</dbReference>
<dbReference type="CDD" id="cd00609">
    <property type="entry name" value="AAT_like"/>
    <property type="match status" value="1"/>
</dbReference>
<dbReference type="SUPFAM" id="SSF46785">
    <property type="entry name" value="Winged helix' DNA-binding domain"/>
    <property type="match status" value="1"/>
</dbReference>
<keyword evidence="5" id="KW-0804">Transcription</keyword>
<accession>K1JSX9</accession>
<comment type="similarity">
    <text evidence="1">In the C-terminal section; belongs to the class-I pyridoxal-phosphate-dependent aminotransferase family.</text>
</comment>
<dbReference type="InterPro" id="IPR036388">
    <property type="entry name" value="WH-like_DNA-bd_sf"/>
</dbReference>
<dbReference type="PANTHER" id="PTHR46577">
    <property type="entry name" value="HTH-TYPE TRANSCRIPTIONAL REGULATORY PROTEIN GABR"/>
    <property type="match status" value="1"/>
</dbReference>
<name>K1JSX9_9GAMM</name>